<feature type="coiled-coil region" evidence="1">
    <location>
        <begin position="365"/>
        <end position="410"/>
    </location>
</feature>
<proteinExistence type="predicted"/>
<dbReference type="GeneID" id="111311901"/>
<dbReference type="Proteomes" id="UP000515121">
    <property type="component" value="Unplaced"/>
</dbReference>
<dbReference type="PANTHER" id="PTHR34121:SF5">
    <property type="entry name" value="CENTROSOMAL PROTEIN OF 135 KDA-LIKE PROTEIN"/>
    <property type="match status" value="1"/>
</dbReference>
<feature type="compositionally biased region" description="Basic and acidic residues" evidence="2">
    <location>
        <begin position="99"/>
        <end position="110"/>
    </location>
</feature>
<dbReference type="RefSeq" id="XP_022767465.1">
    <property type="nucleotide sequence ID" value="XM_022911730.1"/>
</dbReference>
<feature type="region of interest" description="Disordered" evidence="2">
    <location>
        <begin position="594"/>
        <end position="621"/>
    </location>
</feature>
<evidence type="ECO:0000256" key="2">
    <source>
        <dbReference type="SAM" id="MobiDB-lite"/>
    </source>
</evidence>
<name>A0A6P6ARM2_DURZI</name>
<evidence type="ECO:0000256" key="1">
    <source>
        <dbReference type="SAM" id="Coils"/>
    </source>
</evidence>
<dbReference type="OrthoDB" id="2019255at2759"/>
<sequence length="669" mass="76374">MSWIRTAVNRAVEVGGNNNLTRTVRSVADSVVQHAGSAVVEGAKILQDRIAARNMQNFRITVKRLEEVSVSCRGVERVQLLRRWVVALKEIDRLFNDQNDKDINDDKDNNDTTSNNDNDKNIDDQFSFEEIKDSPKKPTLVYYFDPEIGEPMNFREVFLYSQALEGMTLSMILEAPNEEEVSLFMEIFRICLAGGKEVHEAVMTSIKNLAMTFSNYQEEVLVKREELLQYAKAAIAGIKINADQARIDAEAYSLKEKLGEMKALQNPSSEGHEESSEKKIAAMIEDLTEALGLVRLYSRLEALLLKKKSLSNGDSPQFHAEKVDKLKVLSESLINSTSKAEKRILEQRFQKEEALSFRVAKANEVSQLEKELAAGIRELEKQKDKLEAELKKVNASLVAARSRLRNAREEQDHFDDASNQILLHLKTKEEEISKSIASYSVEAGVINAWINFLEDTWFLQTTYNEQKEKQVNGELERYGEYFVNLVIHLFSAYKEQLGPSISRIRHLVETLGSSGRLGETAKTESQKGLNQRKNVEEEYLNLESKFITSFGVVDSMKSQFYSPSEGIHRKNDERVKELFDDLESIKQEFESIEKPTLQVETPRQKSQSPSSAKSQKNPWSRLKAATIKAQQKKVNFELENDDGESSEYEMEEIVEWEYDAFEKDLKPSN</sequence>
<evidence type="ECO:0000313" key="3">
    <source>
        <dbReference type="Proteomes" id="UP000515121"/>
    </source>
</evidence>
<feature type="region of interest" description="Disordered" evidence="2">
    <location>
        <begin position="99"/>
        <end position="123"/>
    </location>
</feature>
<reference evidence="4" key="1">
    <citation type="submission" date="2025-08" db="UniProtKB">
        <authorList>
            <consortium name="RefSeq"/>
        </authorList>
    </citation>
    <scope>IDENTIFICATION</scope>
    <source>
        <tissue evidence="4">Fruit stalk</tissue>
    </source>
</reference>
<evidence type="ECO:0000313" key="4">
    <source>
        <dbReference type="RefSeq" id="XP_022767465.1"/>
    </source>
</evidence>
<gene>
    <name evidence="4" type="primary">LOC111311901</name>
</gene>
<protein>
    <submittedName>
        <fullName evidence="4">Uncharacterized protein LOC111311901</fullName>
    </submittedName>
</protein>
<accession>A0A6P6ARM2</accession>
<keyword evidence="1" id="KW-0175">Coiled coil</keyword>
<organism evidence="3 4">
    <name type="scientific">Durio zibethinus</name>
    <name type="common">Durian</name>
    <dbReference type="NCBI Taxonomy" id="66656"/>
    <lineage>
        <taxon>Eukaryota</taxon>
        <taxon>Viridiplantae</taxon>
        <taxon>Streptophyta</taxon>
        <taxon>Embryophyta</taxon>
        <taxon>Tracheophyta</taxon>
        <taxon>Spermatophyta</taxon>
        <taxon>Magnoliopsida</taxon>
        <taxon>eudicotyledons</taxon>
        <taxon>Gunneridae</taxon>
        <taxon>Pentapetalae</taxon>
        <taxon>rosids</taxon>
        <taxon>malvids</taxon>
        <taxon>Malvales</taxon>
        <taxon>Malvaceae</taxon>
        <taxon>Helicteroideae</taxon>
        <taxon>Durio</taxon>
    </lineage>
</organism>
<dbReference type="AlphaFoldDB" id="A0A6P6ARM2"/>
<feature type="compositionally biased region" description="Low complexity" evidence="2">
    <location>
        <begin position="604"/>
        <end position="616"/>
    </location>
</feature>
<keyword evidence="3" id="KW-1185">Reference proteome</keyword>
<dbReference type="KEGG" id="dzi:111311901"/>
<dbReference type="PANTHER" id="PTHR34121">
    <property type="entry name" value="MYOSIN-11"/>
    <property type="match status" value="1"/>
</dbReference>